<keyword evidence="2" id="KW-1003">Cell membrane</keyword>
<evidence type="ECO:0000313" key="8">
    <source>
        <dbReference type="EMBL" id="HIU29688.1"/>
    </source>
</evidence>
<name>A0A9D1I9G4_9CLOT</name>
<keyword evidence="4 7" id="KW-1133">Transmembrane helix</keyword>
<proteinExistence type="predicted"/>
<dbReference type="GO" id="GO:0015081">
    <property type="term" value="F:sodium ion transmembrane transporter activity"/>
    <property type="evidence" value="ECO:0007669"/>
    <property type="project" value="InterPro"/>
</dbReference>
<comment type="subcellular location">
    <subcellularLocation>
        <location evidence="1">Cell membrane</location>
    </subcellularLocation>
</comment>
<evidence type="ECO:0000256" key="6">
    <source>
        <dbReference type="SAM" id="MobiDB-lite"/>
    </source>
</evidence>
<dbReference type="InterPro" id="IPR005899">
    <property type="entry name" value="Na_pump_deCOase"/>
</dbReference>
<evidence type="ECO:0000256" key="7">
    <source>
        <dbReference type="SAM" id="Phobius"/>
    </source>
</evidence>
<comment type="caution">
    <text evidence="8">The sequence shown here is derived from an EMBL/GenBank/DDBJ whole genome shotgun (WGS) entry which is preliminary data.</text>
</comment>
<keyword evidence="5 7" id="KW-0472">Membrane</keyword>
<evidence type="ECO:0000256" key="3">
    <source>
        <dbReference type="ARBA" id="ARBA00022692"/>
    </source>
</evidence>
<keyword evidence="3 7" id="KW-0812">Transmembrane</keyword>
<dbReference type="GO" id="GO:0036376">
    <property type="term" value="P:sodium ion export across plasma membrane"/>
    <property type="evidence" value="ECO:0007669"/>
    <property type="project" value="InterPro"/>
</dbReference>
<accession>A0A9D1I9G4</accession>
<feature type="compositionally biased region" description="Basic and acidic residues" evidence="6">
    <location>
        <begin position="34"/>
        <end position="44"/>
    </location>
</feature>
<dbReference type="GO" id="GO:0005886">
    <property type="term" value="C:plasma membrane"/>
    <property type="evidence" value="ECO:0007669"/>
    <property type="project" value="UniProtKB-SubCell"/>
</dbReference>
<protein>
    <submittedName>
        <fullName evidence="8">OadG family protein</fullName>
    </submittedName>
</protein>
<evidence type="ECO:0000313" key="9">
    <source>
        <dbReference type="Proteomes" id="UP000824089"/>
    </source>
</evidence>
<evidence type="ECO:0000256" key="1">
    <source>
        <dbReference type="ARBA" id="ARBA00004236"/>
    </source>
</evidence>
<reference evidence="8" key="1">
    <citation type="submission" date="2020-10" db="EMBL/GenBank/DDBJ databases">
        <authorList>
            <person name="Gilroy R."/>
        </authorList>
    </citation>
    <scope>NUCLEOTIDE SEQUENCE</scope>
    <source>
        <strain evidence="8">CHK195-4489</strain>
    </source>
</reference>
<reference evidence="8" key="2">
    <citation type="journal article" date="2021" name="PeerJ">
        <title>Extensive microbial diversity within the chicken gut microbiome revealed by metagenomics and culture.</title>
        <authorList>
            <person name="Gilroy R."/>
            <person name="Ravi A."/>
            <person name="Getino M."/>
            <person name="Pursley I."/>
            <person name="Horton D.L."/>
            <person name="Alikhan N.F."/>
            <person name="Baker D."/>
            <person name="Gharbi K."/>
            <person name="Hall N."/>
            <person name="Watson M."/>
            <person name="Adriaenssens E.M."/>
            <person name="Foster-Nyarko E."/>
            <person name="Jarju S."/>
            <person name="Secka A."/>
            <person name="Antonio M."/>
            <person name="Oren A."/>
            <person name="Chaudhuri R.R."/>
            <person name="La Ragione R."/>
            <person name="Hildebrand F."/>
            <person name="Pallen M.J."/>
        </authorList>
    </citation>
    <scope>NUCLEOTIDE SEQUENCE</scope>
    <source>
        <strain evidence="8">CHK195-4489</strain>
    </source>
</reference>
<dbReference type="Proteomes" id="UP000824089">
    <property type="component" value="Unassembled WGS sequence"/>
</dbReference>
<feature type="transmembrane region" description="Helical" evidence="7">
    <location>
        <begin position="6"/>
        <end position="27"/>
    </location>
</feature>
<feature type="region of interest" description="Disordered" evidence="6">
    <location>
        <begin position="32"/>
        <end position="60"/>
    </location>
</feature>
<gene>
    <name evidence="8" type="ORF">IAD50_05265</name>
</gene>
<dbReference type="Pfam" id="PF04277">
    <property type="entry name" value="OAD_gamma"/>
    <property type="match status" value="1"/>
</dbReference>
<evidence type="ECO:0000256" key="5">
    <source>
        <dbReference type="ARBA" id="ARBA00023136"/>
    </source>
</evidence>
<sequence>MVVKVVVIGIVLVFAILVILTLLLMLFRKAAGGKSEESNEKQQETLRMAPEETPASMGQASDGEALSLICVLTAAVAAYRSETGENADPGRFRVVAFRKTPRRIR</sequence>
<organism evidence="8 9">
    <name type="scientific">Candidatus Egerieisoma faecipullorum</name>
    <dbReference type="NCBI Taxonomy" id="2840963"/>
    <lineage>
        <taxon>Bacteria</taxon>
        <taxon>Bacillati</taxon>
        <taxon>Bacillota</taxon>
        <taxon>Clostridia</taxon>
        <taxon>Eubacteriales</taxon>
        <taxon>Clostridiaceae</taxon>
        <taxon>Clostridiaceae incertae sedis</taxon>
        <taxon>Candidatus Egerieisoma</taxon>
    </lineage>
</organism>
<evidence type="ECO:0000256" key="4">
    <source>
        <dbReference type="ARBA" id="ARBA00022989"/>
    </source>
</evidence>
<dbReference type="EMBL" id="DVMM01000106">
    <property type="protein sequence ID" value="HIU29688.1"/>
    <property type="molecule type" value="Genomic_DNA"/>
</dbReference>
<dbReference type="AlphaFoldDB" id="A0A9D1I9G4"/>
<evidence type="ECO:0000256" key="2">
    <source>
        <dbReference type="ARBA" id="ARBA00022475"/>
    </source>
</evidence>